<feature type="compositionally biased region" description="Pro residues" evidence="5">
    <location>
        <begin position="202"/>
        <end position="211"/>
    </location>
</feature>
<feature type="compositionally biased region" description="Low complexity" evidence="5">
    <location>
        <begin position="97"/>
        <end position="131"/>
    </location>
</feature>
<feature type="region of interest" description="Disordered" evidence="5">
    <location>
        <begin position="192"/>
        <end position="300"/>
    </location>
</feature>
<organism evidence="8 9">
    <name type="scientific">Chaetomidium leptoderma</name>
    <dbReference type="NCBI Taxonomy" id="669021"/>
    <lineage>
        <taxon>Eukaryota</taxon>
        <taxon>Fungi</taxon>
        <taxon>Dikarya</taxon>
        <taxon>Ascomycota</taxon>
        <taxon>Pezizomycotina</taxon>
        <taxon>Sordariomycetes</taxon>
        <taxon>Sordariomycetidae</taxon>
        <taxon>Sordariales</taxon>
        <taxon>Chaetomiaceae</taxon>
        <taxon>Chaetomidium</taxon>
    </lineage>
</organism>
<evidence type="ECO:0000256" key="4">
    <source>
        <dbReference type="ARBA" id="ARBA00023136"/>
    </source>
</evidence>
<evidence type="ECO:0000256" key="7">
    <source>
        <dbReference type="SAM" id="SignalP"/>
    </source>
</evidence>
<dbReference type="EMBL" id="MU856884">
    <property type="protein sequence ID" value="KAK4155623.1"/>
    <property type="molecule type" value="Genomic_DNA"/>
</dbReference>
<keyword evidence="9" id="KW-1185">Reference proteome</keyword>
<proteinExistence type="predicted"/>
<accession>A0AAN6VPX9</accession>
<evidence type="ECO:0000256" key="5">
    <source>
        <dbReference type="SAM" id="MobiDB-lite"/>
    </source>
</evidence>
<keyword evidence="3 6" id="KW-1133">Transmembrane helix</keyword>
<dbReference type="GO" id="GO:0016020">
    <property type="term" value="C:membrane"/>
    <property type="evidence" value="ECO:0007669"/>
    <property type="project" value="UniProtKB-SubCell"/>
</dbReference>
<dbReference type="PANTHER" id="PTHR15549:SF26">
    <property type="entry name" value="AXIAL BUDDING PATTERN PROTEIN 2-RELATED"/>
    <property type="match status" value="1"/>
</dbReference>
<evidence type="ECO:0000313" key="8">
    <source>
        <dbReference type="EMBL" id="KAK4155623.1"/>
    </source>
</evidence>
<reference evidence="8" key="2">
    <citation type="submission" date="2023-05" db="EMBL/GenBank/DDBJ databases">
        <authorList>
            <consortium name="Lawrence Berkeley National Laboratory"/>
            <person name="Steindorff A."/>
            <person name="Hensen N."/>
            <person name="Bonometti L."/>
            <person name="Westerberg I."/>
            <person name="Brannstrom I.O."/>
            <person name="Guillou S."/>
            <person name="Cros-Aarteil S."/>
            <person name="Calhoun S."/>
            <person name="Haridas S."/>
            <person name="Kuo A."/>
            <person name="Mondo S."/>
            <person name="Pangilinan J."/>
            <person name="Riley R."/>
            <person name="Labutti K."/>
            <person name="Andreopoulos B."/>
            <person name="Lipzen A."/>
            <person name="Chen C."/>
            <person name="Yanf M."/>
            <person name="Daum C."/>
            <person name="Ng V."/>
            <person name="Clum A."/>
            <person name="Ohm R."/>
            <person name="Martin F."/>
            <person name="Silar P."/>
            <person name="Natvig D."/>
            <person name="Lalanne C."/>
            <person name="Gautier V."/>
            <person name="Ament-Velasquez S.L."/>
            <person name="Kruys A."/>
            <person name="Hutchinson M.I."/>
            <person name="Powell A.J."/>
            <person name="Barry K."/>
            <person name="Miller A.N."/>
            <person name="Grigoriev I.V."/>
            <person name="Debuchy R."/>
            <person name="Gladieux P."/>
            <person name="Thoren M.H."/>
            <person name="Johannesson H."/>
        </authorList>
    </citation>
    <scope>NUCLEOTIDE SEQUENCE</scope>
    <source>
        <strain evidence="8">CBS 538.74</strain>
    </source>
</reference>
<feature type="chain" id="PRO_5043035376" description="Transmembrane protein" evidence="7">
    <location>
        <begin position="24"/>
        <end position="424"/>
    </location>
</feature>
<evidence type="ECO:0000256" key="1">
    <source>
        <dbReference type="ARBA" id="ARBA00004167"/>
    </source>
</evidence>
<feature type="transmembrane region" description="Helical" evidence="6">
    <location>
        <begin position="149"/>
        <end position="172"/>
    </location>
</feature>
<comment type="subcellular location">
    <subcellularLocation>
        <location evidence="1">Membrane</location>
        <topology evidence="1">Single-pass membrane protein</topology>
    </subcellularLocation>
</comment>
<reference evidence="8" key="1">
    <citation type="journal article" date="2023" name="Mol. Phylogenet. Evol.">
        <title>Genome-scale phylogeny and comparative genomics of the fungal order Sordariales.</title>
        <authorList>
            <person name="Hensen N."/>
            <person name="Bonometti L."/>
            <person name="Westerberg I."/>
            <person name="Brannstrom I.O."/>
            <person name="Guillou S."/>
            <person name="Cros-Aarteil S."/>
            <person name="Calhoun S."/>
            <person name="Haridas S."/>
            <person name="Kuo A."/>
            <person name="Mondo S."/>
            <person name="Pangilinan J."/>
            <person name="Riley R."/>
            <person name="LaButti K."/>
            <person name="Andreopoulos B."/>
            <person name="Lipzen A."/>
            <person name="Chen C."/>
            <person name="Yan M."/>
            <person name="Daum C."/>
            <person name="Ng V."/>
            <person name="Clum A."/>
            <person name="Steindorff A."/>
            <person name="Ohm R.A."/>
            <person name="Martin F."/>
            <person name="Silar P."/>
            <person name="Natvig D.O."/>
            <person name="Lalanne C."/>
            <person name="Gautier V."/>
            <person name="Ament-Velasquez S.L."/>
            <person name="Kruys A."/>
            <person name="Hutchinson M.I."/>
            <person name="Powell A.J."/>
            <person name="Barry K."/>
            <person name="Miller A.N."/>
            <person name="Grigoriev I.V."/>
            <person name="Debuchy R."/>
            <person name="Gladieux P."/>
            <person name="Hiltunen Thoren M."/>
            <person name="Johannesson H."/>
        </authorList>
    </citation>
    <scope>NUCLEOTIDE SEQUENCE</scope>
    <source>
        <strain evidence="8">CBS 538.74</strain>
    </source>
</reference>
<dbReference type="AlphaFoldDB" id="A0AAN6VPX9"/>
<dbReference type="PANTHER" id="PTHR15549">
    <property type="entry name" value="PAIRED IMMUNOGLOBULIN-LIKE TYPE 2 RECEPTOR"/>
    <property type="match status" value="1"/>
</dbReference>
<name>A0AAN6VPX9_9PEZI</name>
<comment type="caution">
    <text evidence="8">The sequence shown here is derived from an EMBL/GenBank/DDBJ whole genome shotgun (WGS) entry which is preliminary data.</text>
</comment>
<feature type="compositionally biased region" description="Gly residues" evidence="5">
    <location>
        <begin position="212"/>
        <end position="230"/>
    </location>
</feature>
<feature type="region of interest" description="Disordered" evidence="5">
    <location>
        <begin position="54"/>
        <end position="145"/>
    </location>
</feature>
<feature type="region of interest" description="Disordered" evidence="5">
    <location>
        <begin position="325"/>
        <end position="354"/>
    </location>
</feature>
<evidence type="ECO:0008006" key="10">
    <source>
        <dbReference type="Google" id="ProtNLM"/>
    </source>
</evidence>
<sequence length="424" mass="43736">MKPAQTLISLLTVAVTGVGVASGQFTTSQTAAAPALAPRERSNAATLVAREDMETVRQTRTRTVIRSSRTSTSTRPRPTSSKTKSDDDDDDDDTTTRRPTQTRSRTSTTTTTSIATTDSSTPTLSPSETSPPDGPKPGGGGGGGLSAGAAAGIAAAAVACVAIIAAIAFVFWRRRQGGIRGAVVTGEYPQGMAHMDSREPKLPLPPSPGPNGPGQRGQQGQGQGQQGQGQGQQYPEIGGGGDMGGRRSGSSGGGVSGETLFRIPPAGTMPGEPGFDAEYPPPPPQEQQQQHQWLGGNLGEASRPVSAFTISAYPSPGQPVLPVSPMTPPAYRPGSILSAQQPSQSRSRVSSYYPDTMMSPDMPAYLIPGGNRSRAMSFSSAPHVAGGPRVAELVGLPPPPAVHSFVAVVEEQWSPTRGRSHAGL</sequence>
<feature type="compositionally biased region" description="Gly residues" evidence="5">
    <location>
        <begin position="136"/>
        <end position="145"/>
    </location>
</feature>
<evidence type="ECO:0000313" key="9">
    <source>
        <dbReference type="Proteomes" id="UP001302745"/>
    </source>
</evidence>
<keyword evidence="4 6" id="KW-0472">Membrane</keyword>
<dbReference type="GO" id="GO:0071944">
    <property type="term" value="C:cell periphery"/>
    <property type="evidence" value="ECO:0007669"/>
    <property type="project" value="UniProtKB-ARBA"/>
</dbReference>
<evidence type="ECO:0000256" key="3">
    <source>
        <dbReference type="ARBA" id="ARBA00022989"/>
    </source>
</evidence>
<feature type="compositionally biased region" description="Low complexity" evidence="5">
    <location>
        <begin position="338"/>
        <end position="354"/>
    </location>
</feature>
<feature type="compositionally biased region" description="Gly residues" evidence="5">
    <location>
        <begin position="237"/>
        <end position="256"/>
    </location>
</feature>
<dbReference type="InterPro" id="IPR051694">
    <property type="entry name" value="Immunoregulatory_rcpt-like"/>
</dbReference>
<feature type="compositionally biased region" description="Low complexity" evidence="5">
    <location>
        <begin position="58"/>
        <end position="82"/>
    </location>
</feature>
<evidence type="ECO:0000256" key="2">
    <source>
        <dbReference type="ARBA" id="ARBA00022692"/>
    </source>
</evidence>
<evidence type="ECO:0000256" key="6">
    <source>
        <dbReference type="SAM" id="Phobius"/>
    </source>
</evidence>
<protein>
    <recommendedName>
        <fullName evidence="10">Transmembrane protein</fullName>
    </recommendedName>
</protein>
<keyword evidence="7" id="KW-0732">Signal</keyword>
<feature type="signal peptide" evidence="7">
    <location>
        <begin position="1"/>
        <end position="23"/>
    </location>
</feature>
<gene>
    <name evidence="8" type="ORF">C8A00DRAFT_31572</name>
</gene>
<dbReference type="Proteomes" id="UP001302745">
    <property type="component" value="Unassembled WGS sequence"/>
</dbReference>
<keyword evidence="2 6" id="KW-0812">Transmembrane</keyword>